<dbReference type="SUPFAM" id="SSF103506">
    <property type="entry name" value="Mitochondrial carrier"/>
    <property type="match status" value="1"/>
</dbReference>
<feature type="repeat" description="Solcar" evidence="5">
    <location>
        <begin position="286"/>
        <end position="375"/>
    </location>
</feature>
<evidence type="ECO:0000313" key="8">
    <source>
        <dbReference type="Proteomes" id="UP001139887"/>
    </source>
</evidence>
<keyword evidence="8" id="KW-1185">Reference proteome</keyword>
<dbReference type="GO" id="GO:0016020">
    <property type="term" value="C:membrane"/>
    <property type="evidence" value="ECO:0007669"/>
    <property type="project" value="UniProtKB-SubCell"/>
</dbReference>
<dbReference type="Proteomes" id="UP001139887">
    <property type="component" value="Unassembled WGS sequence"/>
</dbReference>
<dbReference type="PROSITE" id="PS50920">
    <property type="entry name" value="SOLCAR"/>
    <property type="match status" value="1"/>
</dbReference>
<keyword evidence="3" id="KW-1133">Transmembrane helix</keyword>
<sequence length="381" mass="42417">MTEADGDGARRQTLQDAEDDVLQHMGLLEGSRTAGVSGQYRALLRPRRWRRSRAIALTQKLFWLAEYPIHTRTTLMHLTQQTPPMGACLLRGFPLGMLFQRIRLWPQGIASMTTLAVRGRIRTFIRSTGGLLLHYCVYAMTYGLVRQALVAQVVGGSVLGGQLLRPSLAWVCDLLLLRAPRGAVFSMYVCDTVQRFLLAFVKQGVSFALLSLCVVPRFTVAFAETRSSSGSRSVSLLQEMAMPLSAQSTETDANQLQLAQSIHEASDSEIPSKDSYDWRVIRRVEFLSFTEAVSSALSRVVTRALMYPIDTVLVRLMADEAGLTAYGFSGFFACLRHIYRSGGVSSLFYGFTTALTWDLALAWSSIEVMHFLCRSAWVAFK</sequence>
<dbReference type="Gene3D" id="1.50.40.10">
    <property type="entry name" value="Mitochondrial carrier domain"/>
    <property type="match status" value="1"/>
</dbReference>
<dbReference type="InterPro" id="IPR023395">
    <property type="entry name" value="MCP_dom_sf"/>
</dbReference>
<gene>
    <name evidence="7" type="ORF">IWW36_001862</name>
</gene>
<organism evidence="7 8">
    <name type="scientific">Coemansia brasiliensis</name>
    <dbReference type="NCBI Taxonomy" id="2650707"/>
    <lineage>
        <taxon>Eukaryota</taxon>
        <taxon>Fungi</taxon>
        <taxon>Fungi incertae sedis</taxon>
        <taxon>Zoopagomycota</taxon>
        <taxon>Kickxellomycotina</taxon>
        <taxon>Kickxellomycetes</taxon>
        <taxon>Kickxellales</taxon>
        <taxon>Kickxellaceae</taxon>
        <taxon>Coemansia</taxon>
    </lineage>
</organism>
<accession>A0A9W8IEL5</accession>
<proteinExistence type="inferred from homology"/>
<evidence type="ECO:0000313" key="7">
    <source>
        <dbReference type="EMBL" id="KAJ2850482.1"/>
    </source>
</evidence>
<evidence type="ECO:0000256" key="4">
    <source>
        <dbReference type="ARBA" id="ARBA00023136"/>
    </source>
</evidence>
<protein>
    <submittedName>
        <fullName evidence="7">Uncharacterized protein</fullName>
    </submittedName>
</protein>
<reference evidence="7" key="1">
    <citation type="submission" date="2022-07" db="EMBL/GenBank/DDBJ databases">
        <title>Phylogenomic reconstructions and comparative analyses of Kickxellomycotina fungi.</title>
        <authorList>
            <person name="Reynolds N.K."/>
            <person name="Stajich J.E."/>
            <person name="Barry K."/>
            <person name="Grigoriev I.V."/>
            <person name="Crous P."/>
            <person name="Smith M.E."/>
        </authorList>
    </citation>
    <scope>NUCLEOTIDE SEQUENCE</scope>
    <source>
        <strain evidence="7">NRRL 1566</strain>
    </source>
</reference>
<comment type="subcellular location">
    <subcellularLocation>
        <location evidence="1">Membrane</location>
        <topology evidence="1">Multi-pass membrane protein</topology>
    </subcellularLocation>
</comment>
<dbReference type="Pfam" id="PF00153">
    <property type="entry name" value="Mito_carr"/>
    <property type="match status" value="1"/>
</dbReference>
<keyword evidence="2 5" id="KW-0812">Transmembrane</keyword>
<dbReference type="AlphaFoldDB" id="A0A9W8IEL5"/>
<dbReference type="EMBL" id="JANBUW010000031">
    <property type="protein sequence ID" value="KAJ2850482.1"/>
    <property type="molecule type" value="Genomic_DNA"/>
</dbReference>
<comment type="caution">
    <text evidence="7">The sequence shown here is derived from an EMBL/GenBank/DDBJ whole genome shotgun (WGS) entry which is preliminary data.</text>
</comment>
<name>A0A9W8IEL5_9FUNG</name>
<dbReference type="InterPro" id="IPR018108">
    <property type="entry name" value="MCP_transmembrane"/>
</dbReference>
<dbReference type="OrthoDB" id="2403262at2759"/>
<keyword evidence="6" id="KW-0813">Transport</keyword>
<evidence type="ECO:0000256" key="3">
    <source>
        <dbReference type="ARBA" id="ARBA00022989"/>
    </source>
</evidence>
<evidence type="ECO:0000256" key="5">
    <source>
        <dbReference type="PROSITE-ProRule" id="PRU00282"/>
    </source>
</evidence>
<keyword evidence="4 5" id="KW-0472">Membrane</keyword>
<evidence type="ECO:0000256" key="6">
    <source>
        <dbReference type="RuleBase" id="RU000488"/>
    </source>
</evidence>
<evidence type="ECO:0000256" key="1">
    <source>
        <dbReference type="ARBA" id="ARBA00004141"/>
    </source>
</evidence>
<evidence type="ECO:0000256" key="2">
    <source>
        <dbReference type="ARBA" id="ARBA00022692"/>
    </source>
</evidence>
<comment type="similarity">
    <text evidence="6">Belongs to the mitochondrial carrier (TC 2.A.29) family.</text>
</comment>